<feature type="compositionally biased region" description="Basic and acidic residues" evidence="1">
    <location>
        <begin position="47"/>
        <end position="58"/>
    </location>
</feature>
<gene>
    <name evidence="3" type="ORF">BCR42DRAFT_394284</name>
</gene>
<protein>
    <submittedName>
        <fullName evidence="3">Uncharacterized protein</fullName>
    </submittedName>
</protein>
<organism evidence="3 4">
    <name type="scientific">Absidia repens</name>
    <dbReference type="NCBI Taxonomy" id="90262"/>
    <lineage>
        <taxon>Eukaryota</taxon>
        <taxon>Fungi</taxon>
        <taxon>Fungi incertae sedis</taxon>
        <taxon>Mucoromycota</taxon>
        <taxon>Mucoromycotina</taxon>
        <taxon>Mucoromycetes</taxon>
        <taxon>Mucorales</taxon>
        <taxon>Cunninghamellaceae</taxon>
        <taxon>Absidia</taxon>
    </lineage>
</organism>
<evidence type="ECO:0000313" key="3">
    <source>
        <dbReference type="EMBL" id="ORZ13175.1"/>
    </source>
</evidence>
<reference evidence="3 4" key="1">
    <citation type="submission" date="2016-07" db="EMBL/GenBank/DDBJ databases">
        <title>Pervasive Adenine N6-methylation of Active Genes in Fungi.</title>
        <authorList>
            <consortium name="DOE Joint Genome Institute"/>
            <person name="Mondo S.J."/>
            <person name="Dannebaum R.O."/>
            <person name="Kuo R.C."/>
            <person name="Labutti K."/>
            <person name="Haridas S."/>
            <person name="Kuo A."/>
            <person name="Salamov A."/>
            <person name="Ahrendt S.R."/>
            <person name="Lipzen A."/>
            <person name="Sullivan W."/>
            <person name="Andreopoulos W.B."/>
            <person name="Clum A."/>
            <person name="Lindquist E."/>
            <person name="Daum C."/>
            <person name="Ramamoorthy G.K."/>
            <person name="Gryganskyi A."/>
            <person name="Culley D."/>
            <person name="Magnuson J.K."/>
            <person name="James T.Y."/>
            <person name="O'Malley M.A."/>
            <person name="Stajich J.E."/>
            <person name="Spatafora J.W."/>
            <person name="Visel A."/>
            <person name="Grigoriev I.V."/>
        </authorList>
    </citation>
    <scope>NUCLEOTIDE SEQUENCE [LARGE SCALE GENOMIC DNA]</scope>
    <source>
        <strain evidence="3 4">NRRL 1336</strain>
    </source>
</reference>
<feature type="transmembrane region" description="Helical" evidence="2">
    <location>
        <begin position="161"/>
        <end position="183"/>
    </location>
</feature>
<dbReference type="EMBL" id="MCGE01000017">
    <property type="protein sequence ID" value="ORZ13175.1"/>
    <property type="molecule type" value="Genomic_DNA"/>
</dbReference>
<name>A0A1X2IBB0_9FUNG</name>
<evidence type="ECO:0000256" key="1">
    <source>
        <dbReference type="SAM" id="MobiDB-lite"/>
    </source>
</evidence>
<feature type="compositionally biased region" description="Low complexity" evidence="1">
    <location>
        <begin position="108"/>
        <end position="149"/>
    </location>
</feature>
<keyword evidence="4" id="KW-1185">Reference proteome</keyword>
<keyword evidence="2" id="KW-0472">Membrane</keyword>
<proteinExistence type="predicted"/>
<keyword evidence="2" id="KW-0812">Transmembrane</keyword>
<dbReference type="Proteomes" id="UP000193560">
    <property type="component" value="Unassembled WGS sequence"/>
</dbReference>
<dbReference type="AlphaFoldDB" id="A0A1X2IBB0"/>
<accession>A0A1X2IBB0</accession>
<keyword evidence="2" id="KW-1133">Transmembrane helix</keyword>
<evidence type="ECO:0000256" key="2">
    <source>
        <dbReference type="SAM" id="Phobius"/>
    </source>
</evidence>
<dbReference type="OrthoDB" id="2287984at2759"/>
<evidence type="ECO:0000313" key="4">
    <source>
        <dbReference type="Proteomes" id="UP000193560"/>
    </source>
</evidence>
<sequence length="266" mass="29275">MTSSEINTIGSLYTRNTTASSSSTTILTPSLSLPSEKGEPEMDGEEEKQKNTVEEKTNKHGSYLCHFNDKKQKPQLQPHYSYDDYQNKNDDPSLHNENSPCPEEKSETTIPIPAYMTTTTTTTTRTSTIPNHNPTTTLPSIGLPSSSPPHNTSPRKRAKRWMIAALTMVVGLLIALTFILIGLGKAISHHHGKQQTMSTNGLKPFAFSPPSLSSDDTHTTTTVFVVPATKTIHQPPSIVIPHACSCPRSLPMIMLPLDRRFSNHSK</sequence>
<feature type="region of interest" description="Disordered" evidence="1">
    <location>
        <begin position="1"/>
        <end position="154"/>
    </location>
</feature>
<feature type="compositionally biased region" description="Low complexity" evidence="1">
    <location>
        <begin position="17"/>
        <end position="35"/>
    </location>
</feature>
<feature type="compositionally biased region" description="Polar residues" evidence="1">
    <location>
        <begin position="1"/>
        <end position="16"/>
    </location>
</feature>
<comment type="caution">
    <text evidence="3">The sequence shown here is derived from an EMBL/GenBank/DDBJ whole genome shotgun (WGS) entry which is preliminary data.</text>
</comment>
<feature type="compositionally biased region" description="Basic and acidic residues" evidence="1">
    <location>
        <begin position="81"/>
        <end position="94"/>
    </location>
</feature>